<dbReference type="EMBL" id="CP003876">
    <property type="protein sequence ID" value="AFU00515.1"/>
    <property type="molecule type" value="Genomic_DNA"/>
</dbReference>
<name>K0EUE9_NOCB7</name>
<keyword evidence="3" id="KW-1185">Reference proteome</keyword>
<dbReference type="HOGENOM" id="CLU_1165283_0_0_11"/>
<dbReference type="STRING" id="1133849.O3I_012770"/>
<proteinExistence type="predicted"/>
<accession>K0EUE9</accession>
<keyword evidence="1" id="KW-0472">Membrane</keyword>
<organism evidence="2 3">
    <name type="scientific">Nocardia brasiliensis (strain ATCC 700358 / HUJEG-1)</name>
    <dbReference type="NCBI Taxonomy" id="1133849"/>
    <lineage>
        <taxon>Bacteria</taxon>
        <taxon>Bacillati</taxon>
        <taxon>Actinomycetota</taxon>
        <taxon>Actinomycetes</taxon>
        <taxon>Mycobacteriales</taxon>
        <taxon>Nocardiaceae</taxon>
        <taxon>Nocardia</taxon>
    </lineage>
</organism>
<keyword evidence="1" id="KW-0812">Transmembrane</keyword>
<evidence type="ECO:0000313" key="3">
    <source>
        <dbReference type="Proteomes" id="UP000006304"/>
    </source>
</evidence>
<gene>
    <name evidence="2" type="ORF">O3I_012770</name>
</gene>
<dbReference type="KEGG" id="nbr:O3I_012770"/>
<evidence type="ECO:0000256" key="1">
    <source>
        <dbReference type="SAM" id="Phobius"/>
    </source>
</evidence>
<dbReference type="eggNOG" id="ENOG5033YK4">
    <property type="taxonomic scope" value="Bacteria"/>
</dbReference>
<keyword evidence="1" id="KW-1133">Transmembrane helix</keyword>
<dbReference type="AlphaFoldDB" id="K0EUE9"/>
<protein>
    <submittedName>
        <fullName evidence="2">Uncharacterized protein</fullName>
    </submittedName>
</protein>
<dbReference type="Proteomes" id="UP000006304">
    <property type="component" value="Chromosome"/>
</dbReference>
<sequence length="231" mass="25985">MAVQITEFSVFGLRSAVIDLRVRGNPLTIRLFPMVHIGRREFYQAVAEQLRACDVIVSEGADTPSSTGRAIILAMRMTFQRAARTLVYQDIDHAALGVPVVWPESKSRGRQRMPFLSFLDMLLLTPYYVAVMALGGRGWLLRNKFEVYDNTEVRLRLMNKTFLHDRDKALIAALTKLHTERHDRAEVIAVVYGAAHMPAVIAALNTAFGYRAVGADWLTVFDAAMPYRSVD</sequence>
<evidence type="ECO:0000313" key="2">
    <source>
        <dbReference type="EMBL" id="AFU00515.1"/>
    </source>
</evidence>
<feature type="transmembrane region" description="Helical" evidence="1">
    <location>
        <begin position="115"/>
        <end position="140"/>
    </location>
</feature>
<reference evidence="2 3" key="1">
    <citation type="journal article" date="2012" name="J. Bacteriol.">
        <title>Complete genome sequence of Nocardia brasiliensis HUJEG-1.</title>
        <authorList>
            <person name="Vera-Cabrera L."/>
            <person name="Ortiz-Lopez R."/>
            <person name="Elizondo-Gonzalez R."/>
            <person name="Perez-Maya A.A."/>
            <person name="Ocampo-Candiani J."/>
        </authorList>
    </citation>
    <scope>NUCLEOTIDE SEQUENCE [LARGE SCALE GENOMIC DNA]</scope>
    <source>
        <strain evidence="3">ATCC 700358</strain>
    </source>
</reference>